<sequence>MLELLIVKPKQECWDQPIVVTVSAEMLDRNDGERLTEVALQRYAVQSAWVICGRVELRV</sequence>
<proteinExistence type="predicted"/>
<accession>A0A0R3LZZ6</accession>
<reference evidence="1 2" key="1">
    <citation type="submission" date="2014-03" db="EMBL/GenBank/DDBJ databases">
        <title>Bradyrhizobium valentinum sp. nov., isolated from effective nodules of Lupinus mariae-josephae, a lupine endemic of basic-lime soils in Eastern Spain.</title>
        <authorList>
            <person name="Duran D."/>
            <person name="Rey L."/>
            <person name="Navarro A."/>
            <person name="Busquets A."/>
            <person name="Imperial J."/>
            <person name="Ruiz-Argueso T."/>
        </authorList>
    </citation>
    <scope>NUCLEOTIDE SEQUENCE [LARGE SCALE GENOMIC DNA]</scope>
    <source>
        <strain evidence="1 2">PAC68</strain>
    </source>
</reference>
<name>A0A0R3LZZ6_9BRAD</name>
<protein>
    <submittedName>
        <fullName evidence="1">Uncharacterized protein</fullName>
    </submittedName>
</protein>
<evidence type="ECO:0000313" key="1">
    <source>
        <dbReference type="EMBL" id="KRR13570.1"/>
    </source>
</evidence>
<dbReference type="EMBL" id="LLXZ01000024">
    <property type="protein sequence ID" value="KRR13570.1"/>
    <property type="molecule type" value="Genomic_DNA"/>
</dbReference>
<dbReference type="Proteomes" id="UP000050863">
    <property type="component" value="Unassembled WGS sequence"/>
</dbReference>
<evidence type="ECO:0000313" key="2">
    <source>
        <dbReference type="Proteomes" id="UP000050863"/>
    </source>
</evidence>
<comment type="caution">
    <text evidence="1">The sequence shown here is derived from an EMBL/GenBank/DDBJ whole genome shotgun (WGS) entry which is preliminary data.</text>
</comment>
<organism evidence="1 2">
    <name type="scientific">Bradyrhizobium jicamae</name>
    <dbReference type="NCBI Taxonomy" id="280332"/>
    <lineage>
        <taxon>Bacteria</taxon>
        <taxon>Pseudomonadati</taxon>
        <taxon>Pseudomonadota</taxon>
        <taxon>Alphaproteobacteria</taxon>
        <taxon>Hyphomicrobiales</taxon>
        <taxon>Nitrobacteraceae</taxon>
        <taxon>Bradyrhizobium</taxon>
    </lineage>
</organism>
<keyword evidence="2" id="KW-1185">Reference proteome</keyword>
<gene>
    <name evidence="1" type="ORF">CQ12_37840</name>
</gene>
<dbReference type="AlphaFoldDB" id="A0A0R3LZZ6"/>